<dbReference type="Pfam" id="PF21291">
    <property type="entry name" value="CYNS_N"/>
    <property type="match status" value="1"/>
</dbReference>
<evidence type="ECO:0000259" key="4">
    <source>
        <dbReference type="SMART" id="SM01116"/>
    </source>
</evidence>
<evidence type="ECO:0000256" key="3">
    <source>
        <dbReference type="HAMAP-Rule" id="MF_00535"/>
    </source>
</evidence>
<keyword evidence="6" id="KW-1185">Reference proteome</keyword>
<dbReference type="InterPro" id="IPR003712">
    <property type="entry name" value="Cyanate_lyase_C"/>
</dbReference>
<gene>
    <name evidence="3 5" type="primary">cynS</name>
    <name evidence="5" type="ORF">F0Q45_10485</name>
</gene>
<dbReference type="Gene3D" id="1.10.260.40">
    <property type="entry name" value="lambda repressor-like DNA-binding domains"/>
    <property type="match status" value="1"/>
</dbReference>
<reference evidence="5 6" key="1">
    <citation type="submission" date="2019-09" db="EMBL/GenBank/DDBJ databases">
        <title>Report of infection by Mycobacterium simiae a patient suffering from pulmonary tuberculosis.</title>
        <authorList>
            <person name="Mohanty P.S."/>
            <person name="Bansal A.K."/>
            <person name="Singh H."/>
            <person name="Sharma S."/>
            <person name="Patil S.A."/>
            <person name="Upadhaya P."/>
            <person name="Singh P.K."/>
            <person name="Kumar D."/>
            <person name="Kumar S."/>
            <person name="Singh R.K."/>
            <person name="Chaudhary B."/>
        </authorList>
    </citation>
    <scope>NUCLEOTIDE SEQUENCE [LARGE SCALE GENOMIC DNA]</scope>
    <source>
        <strain evidence="5 6">JAL-560-SIM</strain>
    </source>
</reference>
<dbReference type="AlphaFoldDB" id="A0A5B1BNT7"/>
<comment type="similarity">
    <text evidence="3">Belongs to the cyanase family.</text>
</comment>
<keyword evidence="2 3" id="KW-0456">Lyase</keyword>
<dbReference type="SUPFAM" id="SSF55234">
    <property type="entry name" value="Cyanase C-terminal domain"/>
    <property type="match status" value="1"/>
</dbReference>
<comment type="caution">
    <text evidence="5">The sequence shown here is derived from an EMBL/GenBank/DDBJ whole genome shotgun (WGS) entry which is preliminary data.</text>
</comment>
<dbReference type="Pfam" id="PF02560">
    <property type="entry name" value="Cyanate_lyase"/>
    <property type="match status" value="1"/>
</dbReference>
<evidence type="ECO:0000313" key="6">
    <source>
        <dbReference type="Proteomes" id="UP000324701"/>
    </source>
</evidence>
<proteinExistence type="inferred from homology"/>
<dbReference type="RefSeq" id="WP_149653888.1">
    <property type="nucleotide sequence ID" value="NZ_VTZN01000050.1"/>
</dbReference>
<dbReference type="GO" id="GO:0008824">
    <property type="term" value="F:cyanate hydratase activity"/>
    <property type="evidence" value="ECO:0007669"/>
    <property type="project" value="UniProtKB-UniRule"/>
</dbReference>
<dbReference type="EC" id="4.2.1.104" evidence="3"/>
<name>A0A5B1BNT7_MYCSI</name>
<protein>
    <recommendedName>
        <fullName evidence="3">Cyanate hydratase</fullName>
        <shortName evidence="3">Cyanase</shortName>
        <ecNumber evidence="3">4.2.1.104</ecNumber>
    </recommendedName>
    <alternativeName>
        <fullName evidence="3">Cyanate hydrolase</fullName>
    </alternativeName>
    <alternativeName>
        <fullName evidence="3">Cyanate lyase</fullName>
    </alternativeName>
</protein>
<dbReference type="Gene3D" id="3.30.1160.10">
    <property type="entry name" value="Cyanate lyase, C-terminal domain"/>
    <property type="match status" value="1"/>
</dbReference>
<dbReference type="EMBL" id="VTZN01000050">
    <property type="protein sequence ID" value="KAA1250287.1"/>
    <property type="molecule type" value="Genomic_DNA"/>
</dbReference>
<comment type="function">
    <text evidence="1 3">Catalyzes the reaction of cyanate with bicarbonate to produce ammonia and carbon dioxide.</text>
</comment>
<dbReference type="NCBIfam" id="NF002773">
    <property type="entry name" value="PRK02866.1"/>
    <property type="match status" value="1"/>
</dbReference>
<feature type="domain" description="Cyanate lyase C-terminal" evidence="4">
    <location>
        <begin position="78"/>
        <end position="149"/>
    </location>
</feature>
<dbReference type="InterPro" id="IPR010982">
    <property type="entry name" value="Lambda_DNA-bd_dom_sf"/>
</dbReference>
<evidence type="ECO:0000256" key="1">
    <source>
        <dbReference type="ARBA" id="ARBA00003561"/>
    </source>
</evidence>
<sequence>MTYNATKLQLGETIKLSRVAKGLSWAKIADAINKDKVWTVAALLGQHPLSGNDASTIASMLDLGDDAVASLQLPPYRGSDESASLDPTIARFHEALSIYGPAIKELIAEEFGDGIMSAINFRMSVERRTDPHGDRVIVTFDGKFLDYQWNNTEPEVMS</sequence>
<dbReference type="HAMAP" id="MF_00535">
    <property type="entry name" value="Cyanate_hydrat"/>
    <property type="match status" value="1"/>
</dbReference>
<dbReference type="PANTHER" id="PTHR34186:SF2">
    <property type="entry name" value="CYANATE HYDRATASE"/>
    <property type="match status" value="1"/>
</dbReference>
<dbReference type="Proteomes" id="UP000324701">
    <property type="component" value="Unassembled WGS sequence"/>
</dbReference>
<evidence type="ECO:0000313" key="5">
    <source>
        <dbReference type="EMBL" id="KAA1250287.1"/>
    </source>
</evidence>
<dbReference type="OrthoDB" id="9785870at2"/>
<comment type="catalytic activity">
    <reaction evidence="3">
        <text>cyanate + hydrogencarbonate + 3 H(+) = NH4(+) + 2 CO2</text>
        <dbReference type="Rhea" id="RHEA:11120"/>
        <dbReference type="ChEBI" id="CHEBI:15378"/>
        <dbReference type="ChEBI" id="CHEBI:16526"/>
        <dbReference type="ChEBI" id="CHEBI:17544"/>
        <dbReference type="ChEBI" id="CHEBI:28938"/>
        <dbReference type="ChEBI" id="CHEBI:29195"/>
        <dbReference type="EC" id="4.2.1.104"/>
    </reaction>
</comment>
<accession>A0A5B1BNT7</accession>
<dbReference type="InterPro" id="IPR008076">
    <property type="entry name" value="Cyanase"/>
</dbReference>
<dbReference type="PIRSF" id="PIRSF001263">
    <property type="entry name" value="Cyanate_hydratas"/>
    <property type="match status" value="1"/>
</dbReference>
<dbReference type="InterPro" id="IPR048564">
    <property type="entry name" value="CYNS_N"/>
</dbReference>
<dbReference type="PRINTS" id="PR01693">
    <property type="entry name" value="CYANASE"/>
</dbReference>
<feature type="active site" evidence="3">
    <location>
        <position position="117"/>
    </location>
</feature>
<dbReference type="NCBIfam" id="TIGR00673">
    <property type="entry name" value="cynS"/>
    <property type="match status" value="1"/>
</dbReference>
<dbReference type="SUPFAM" id="SSF47413">
    <property type="entry name" value="lambda repressor-like DNA-binding domains"/>
    <property type="match status" value="1"/>
</dbReference>
<evidence type="ECO:0000256" key="2">
    <source>
        <dbReference type="ARBA" id="ARBA00023239"/>
    </source>
</evidence>
<organism evidence="5 6">
    <name type="scientific">Mycobacterium simiae</name>
    <name type="common">Mycobacterium habana</name>
    <dbReference type="NCBI Taxonomy" id="1784"/>
    <lineage>
        <taxon>Bacteria</taxon>
        <taxon>Bacillati</taxon>
        <taxon>Actinomycetota</taxon>
        <taxon>Actinomycetes</taxon>
        <taxon>Mycobacteriales</taxon>
        <taxon>Mycobacteriaceae</taxon>
        <taxon>Mycobacterium</taxon>
        <taxon>Mycobacterium simiae complex</taxon>
    </lineage>
</organism>
<dbReference type="CDD" id="cd00559">
    <property type="entry name" value="Cyanase_C"/>
    <property type="match status" value="1"/>
</dbReference>
<dbReference type="GO" id="GO:0003677">
    <property type="term" value="F:DNA binding"/>
    <property type="evidence" value="ECO:0007669"/>
    <property type="project" value="InterPro"/>
</dbReference>
<feature type="active site" evidence="3">
    <location>
        <position position="94"/>
    </location>
</feature>
<dbReference type="PANTHER" id="PTHR34186">
    <property type="entry name" value="CYANATE HYDRATASE"/>
    <property type="match status" value="1"/>
</dbReference>
<feature type="active site" evidence="3">
    <location>
        <position position="91"/>
    </location>
</feature>
<dbReference type="SMART" id="SM01116">
    <property type="entry name" value="Cyanate_lyase"/>
    <property type="match status" value="1"/>
</dbReference>
<dbReference type="InterPro" id="IPR036581">
    <property type="entry name" value="Cyanate_lyase_C_sf"/>
</dbReference>